<keyword evidence="6" id="KW-0687">Ribonucleoprotein</keyword>
<evidence type="ECO:0000256" key="4">
    <source>
        <dbReference type="ARBA" id="ARBA00022980"/>
    </source>
</evidence>
<feature type="region of interest" description="Disordered" evidence="9">
    <location>
        <begin position="33"/>
        <end position="55"/>
    </location>
</feature>
<dbReference type="PANTHER" id="PTHR13231">
    <property type="entry name" value="MITOCHONDRIAL RIBOSOMAL PROTEIN S31"/>
    <property type="match status" value="1"/>
</dbReference>
<dbReference type="Proteomes" id="UP001359485">
    <property type="component" value="Unassembled WGS sequence"/>
</dbReference>
<evidence type="ECO:0000256" key="8">
    <source>
        <dbReference type="ARBA" id="ARBA00035363"/>
    </source>
</evidence>
<accession>A0ABR1B522</accession>
<proteinExistence type="inferred from homology"/>
<evidence type="ECO:0000256" key="5">
    <source>
        <dbReference type="ARBA" id="ARBA00023128"/>
    </source>
</evidence>
<dbReference type="InterPro" id="IPR026299">
    <property type="entry name" value="MRP-S31"/>
</dbReference>
<keyword evidence="3" id="KW-0809">Transit peptide</keyword>
<dbReference type="PANTHER" id="PTHR13231:SF3">
    <property type="entry name" value="SMALL RIBOSOMAL SUBUNIT PROTEIN MS31"/>
    <property type="match status" value="1"/>
</dbReference>
<comment type="subcellular location">
    <subcellularLocation>
        <location evidence="1">Mitochondrion</location>
    </subcellularLocation>
</comment>
<evidence type="ECO:0000256" key="2">
    <source>
        <dbReference type="ARBA" id="ARBA00011057"/>
    </source>
</evidence>
<sequence>MSLINICRSSTSGLLSNVFSKTVFGPPPRWMCNDASNGSSANEKPVTNKVKKTEKKRRIEKKDFYAVPTNHEEHMKAKSLLQDLINNADFPDDNSKEKVVVPTAEPKRKKQSTDSHKLLLHKHLVASATDVAKEFGGDVEKTKSEILSVLKDVNVLKGNYENKNAFLTFNKEESQAKMFRRTRRFDSTSQQKSGGSKSSSDEVEELNIFNKLLTDGDKKPGVELKLWGKLVKAELDFLGQSAPKNYYEEMIHWTKQGRLWHFPIDNEQGMDDEMKVSFSEHVFLEDLLEPWCPKRGPIRHFMELVLVGLSKNPYLSVADKHEHIDWYKNYFEDKRKLLMEIGALETQKNISTGDQPKSSKEGEEQH</sequence>
<evidence type="ECO:0000313" key="11">
    <source>
        <dbReference type="Proteomes" id="UP001359485"/>
    </source>
</evidence>
<gene>
    <name evidence="10" type="ORF">RUM44_000134</name>
</gene>
<feature type="region of interest" description="Disordered" evidence="9">
    <location>
        <begin position="180"/>
        <end position="200"/>
    </location>
</feature>
<keyword evidence="5" id="KW-0496">Mitochondrion</keyword>
<evidence type="ECO:0000256" key="7">
    <source>
        <dbReference type="ARBA" id="ARBA00035133"/>
    </source>
</evidence>
<comment type="caution">
    <text evidence="10">The sequence shown here is derived from an EMBL/GenBank/DDBJ whole genome shotgun (WGS) entry which is preliminary data.</text>
</comment>
<feature type="region of interest" description="Disordered" evidence="9">
    <location>
        <begin position="93"/>
        <end position="115"/>
    </location>
</feature>
<comment type="similarity">
    <text evidence="2">Belongs to the mitochondrion-specific ribosomal protein mS31 family.</text>
</comment>
<name>A0ABR1B522_POLSC</name>
<evidence type="ECO:0000256" key="3">
    <source>
        <dbReference type="ARBA" id="ARBA00022946"/>
    </source>
</evidence>
<feature type="compositionally biased region" description="Low complexity" evidence="9">
    <location>
        <begin position="189"/>
        <end position="198"/>
    </location>
</feature>
<evidence type="ECO:0000256" key="1">
    <source>
        <dbReference type="ARBA" id="ARBA00004173"/>
    </source>
</evidence>
<organism evidence="10 11">
    <name type="scientific">Polyplax serrata</name>
    <name type="common">Common mouse louse</name>
    <dbReference type="NCBI Taxonomy" id="468196"/>
    <lineage>
        <taxon>Eukaryota</taxon>
        <taxon>Metazoa</taxon>
        <taxon>Ecdysozoa</taxon>
        <taxon>Arthropoda</taxon>
        <taxon>Hexapoda</taxon>
        <taxon>Insecta</taxon>
        <taxon>Pterygota</taxon>
        <taxon>Neoptera</taxon>
        <taxon>Paraneoptera</taxon>
        <taxon>Psocodea</taxon>
        <taxon>Troctomorpha</taxon>
        <taxon>Phthiraptera</taxon>
        <taxon>Anoplura</taxon>
        <taxon>Polyplacidae</taxon>
        <taxon>Polyplax</taxon>
    </lineage>
</organism>
<evidence type="ECO:0000256" key="6">
    <source>
        <dbReference type="ARBA" id="ARBA00023274"/>
    </source>
</evidence>
<keyword evidence="4" id="KW-0689">Ribosomal protein</keyword>
<evidence type="ECO:0000313" key="10">
    <source>
        <dbReference type="EMBL" id="KAK6634887.1"/>
    </source>
</evidence>
<dbReference type="Pfam" id="PF15433">
    <property type="entry name" value="MRP-S31"/>
    <property type="match status" value="1"/>
</dbReference>
<reference evidence="10 11" key="1">
    <citation type="submission" date="2023-09" db="EMBL/GenBank/DDBJ databases">
        <title>Genomes of two closely related lineages of the louse Polyplax serrata with different host specificities.</title>
        <authorList>
            <person name="Martinu J."/>
            <person name="Tarabai H."/>
            <person name="Stefka J."/>
            <person name="Hypsa V."/>
        </authorList>
    </citation>
    <scope>NUCLEOTIDE SEQUENCE [LARGE SCALE GENOMIC DNA]</scope>
    <source>
        <strain evidence="10">98ZLc_SE</strain>
    </source>
</reference>
<keyword evidence="11" id="KW-1185">Reference proteome</keyword>
<protein>
    <recommendedName>
        <fullName evidence="7">Small ribosomal subunit protein mS31</fullName>
    </recommendedName>
    <alternativeName>
        <fullName evidence="8">28S ribosomal protein S31, mitochondrial</fullName>
    </alternativeName>
</protein>
<dbReference type="EMBL" id="JAWJWF010000003">
    <property type="protein sequence ID" value="KAK6634887.1"/>
    <property type="molecule type" value="Genomic_DNA"/>
</dbReference>
<evidence type="ECO:0000256" key="9">
    <source>
        <dbReference type="SAM" id="MobiDB-lite"/>
    </source>
</evidence>